<dbReference type="Gene3D" id="3.60.130.30">
    <property type="match status" value="1"/>
</dbReference>
<accession>A0A4Y7SNZ5</accession>
<keyword evidence="3" id="KW-1185">Reference proteome</keyword>
<comment type="caution">
    <text evidence="2">The sequence shown here is derived from an EMBL/GenBank/DDBJ whole genome shotgun (WGS) entry which is preliminary data.</text>
</comment>
<feature type="region of interest" description="Disordered" evidence="1">
    <location>
        <begin position="1"/>
        <end position="52"/>
    </location>
</feature>
<organism evidence="2 3">
    <name type="scientific">Coprinellus micaceus</name>
    <name type="common">Glistening ink-cap mushroom</name>
    <name type="synonym">Coprinus micaceus</name>
    <dbReference type="NCBI Taxonomy" id="71717"/>
    <lineage>
        <taxon>Eukaryota</taxon>
        <taxon>Fungi</taxon>
        <taxon>Dikarya</taxon>
        <taxon>Basidiomycota</taxon>
        <taxon>Agaricomycotina</taxon>
        <taxon>Agaricomycetes</taxon>
        <taxon>Agaricomycetidae</taxon>
        <taxon>Agaricales</taxon>
        <taxon>Agaricineae</taxon>
        <taxon>Psathyrellaceae</taxon>
        <taxon>Coprinellus</taxon>
    </lineage>
</organism>
<feature type="compositionally biased region" description="Polar residues" evidence="1">
    <location>
        <begin position="283"/>
        <end position="299"/>
    </location>
</feature>
<dbReference type="AlphaFoldDB" id="A0A4Y7SNZ5"/>
<evidence type="ECO:0000313" key="3">
    <source>
        <dbReference type="Proteomes" id="UP000298030"/>
    </source>
</evidence>
<protein>
    <submittedName>
        <fullName evidence="2">Uncharacterized protein</fullName>
    </submittedName>
</protein>
<evidence type="ECO:0000313" key="2">
    <source>
        <dbReference type="EMBL" id="TEB23576.1"/>
    </source>
</evidence>
<dbReference type="Proteomes" id="UP000298030">
    <property type="component" value="Unassembled WGS sequence"/>
</dbReference>
<evidence type="ECO:0000256" key="1">
    <source>
        <dbReference type="SAM" id="MobiDB-lite"/>
    </source>
</evidence>
<gene>
    <name evidence="2" type="ORF">FA13DRAFT_1715255</name>
</gene>
<feature type="compositionally biased region" description="Basic and acidic residues" evidence="1">
    <location>
        <begin position="25"/>
        <end position="37"/>
    </location>
</feature>
<sequence length="521" mass="57648">MPASKSAQVSGASSANAVRTPVRNLKSEGGGRSRFACDSDSETGSLYLPKDHPVPLPVEGTKFLPQFSLKKIEKMSEHTASIWSETLMQYTVDVDYASLSRRYPRNHPKYIEEAARRIEIMRDWPADAGSMQIFDKTGELLVSYFAHEFERRPYRAEGEPPPPYPGATGRTVNDLTGEEQYQGLGKATVWNYHIRTQGVSHYANPVAEEKHLRHPGECVMLYPPGWRPTAPLASTPISPSFPHSTPSLPTSASEPVSPPHAGSSSSSLKPTMANPPALRRSLRNISPTTAVAGGSTPSDSPEEGEDGLNARPGLLPIVGERSGVIHLVAAWPQTGHPHGRMTPSRDLFKTGTSALAYRGWLIATMDLSIEVKVRFKHAFPTWYHNYLQAYQAGRFWPPEVDPGPFLGRALVWKVQVLPHRDAKDKGPSGMFNCGYYSGGALFFPDLWLKLAYRPGDLVFAMTGDLIHAVEEWSPLPPPREHGVSPGRFSTVFFFPENSFDRLKGKPKDWNSLNMTGEFKFQ</sequence>
<dbReference type="EMBL" id="QPFP01000076">
    <property type="protein sequence ID" value="TEB23576.1"/>
    <property type="molecule type" value="Genomic_DNA"/>
</dbReference>
<name>A0A4Y7SNZ5_COPMI</name>
<proteinExistence type="predicted"/>
<feature type="compositionally biased region" description="Polar residues" evidence="1">
    <location>
        <begin position="1"/>
        <end position="17"/>
    </location>
</feature>
<feature type="region of interest" description="Disordered" evidence="1">
    <location>
        <begin position="233"/>
        <end position="313"/>
    </location>
</feature>
<reference evidence="2 3" key="1">
    <citation type="journal article" date="2019" name="Nat. Ecol. Evol.">
        <title>Megaphylogeny resolves global patterns of mushroom evolution.</title>
        <authorList>
            <person name="Varga T."/>
            <person name="Krizsan K."/>
            <person name="Foldi C."/>
            <person name="Dima B."/>
            <person name="Sanchez-Garcia M."/>
            <person name="Sanchez-Ramirez S."/>
            <person name="Szollosi G.J."/>
            <person name="Szarkandi J.G."/>
            <person name="Papp V."/>
            <person name="Albert L."/>
            <person name="Andreopoulos W."/>
            <person name="Angelini C."/>
            <person name="Antonin V."/>
            <person name="Barry K.W."/>
            <person name="Bougher N.L."/>
            <person name="Buchanan P."/>
            <person name="Buyck B."/>
            <person name="Bense V."/>
            <person name="Catcheside P."/>
            <person name="Chovatia M."/>
            <person name="Cooper J."/>
            <person name="Damon W."/>
            <person name="Desjardin D."/>
            <person name="Finy P."/>
            <person name="Geml J."/>
            <person name="Haridas S."/>
            <person name="Hughes K."/>
            <person name="Justo A."/>
            <person name="Karasinski D."/>
            <person name="Kautmanova I."/>
            <person name="Kiss B."/>
            <person name="Kocsube S."/>
            <person name="Kotiranta H."/>
            <person name="LaButti K.M."/>
            <person name="Lechner B.E."/>
            <person name="Liimatainen K."/>
            <person name="Lipzen A."/>
            <person name="Lukacs Z."/>
            <person name="Mihaltcheva S."/>
            <person name="Morgado L.N."/>
            <person name="Niskanen T."/>
            <person name="Noordeloos M.E."/>
            <person name="Ohm R.A."/>
            <person name="Ortiz-Santana B."/>
            <person name="Ovrebo C."/>
            <person name="Racz N."/>
            <person name="Riley R."/>
            <person name="Savchenko A."/>
            <person name="Shiryaev A."/>
            <person name="Soop K."/>
            <person name="Spirin V."/>
            <person name="Szebenyi C."/>
            <person name="Tomsovsky M."/>
            <person name="Tulloss R.E."/>
            <person name="Uehling J."/>
            <person name="Grigoriev I.V."/>
            <person name="Vagvolgyi C."/>
            <person name="Papp T."/>
            <person name="Martin F.M."/>
            <person name="Miettinen O."/>
            <person name="Hibbett D.S."/>
            <person name="Nagy L.G."/>
        </authorList>
    </citation>
    <scope>NUCLEOTIDE SEQUENCE [LARGE SCALE GENOMIC DNA]</scope>
    <source>
        <strain evidence="2 3">FP101781</strain>
    </source>
</reference>
<dbReference type="OrthoDB" id="2658103at2759"/>
<feature type="compositionally biased region" description="Polar residues" evidence="1">
    <location>
        <begin position="235"/>
        <end position="254"/>
    </location>
</feature>